<keyword evidence="3" id="KW-1185">Reference proteome</keyword>
<proteinExistence type="inferred from homology"/>
<dbReference type="EMBL" id="CP036259">
    <property type="protein sequence ID" value="QDR82640.1"/>
    <property type="molecule type" value="Genomic_DNA"/>
</dbReference>
<organism evidence="2 3">
    <name type="scientific">Sporomusa termitida</name>
    <dbReference type="NCBI Taxonomy" id="2377"/>
    <lineage>
        <taxon>Bacteria</taxon>
        <taxon>Bacillati</taxon>
        <taxon>Bacillota</taxon>
        <taxon>Negativicutes</taxon>
        <taxon>Selenomonadales</taxon>
        <taxon>Sporomusaceae</taxon>
        <taxon>Sporomusa</taxon>
    </lineage>
</organism>
<comment type="similarity">
    <text evidence="1">Belongs to the HyuE racemase family.</text>
</comment>
<dbReference type="GO" id="GO:0047661">
    <property type="term" value="F:amino-acid racemase activity"/>
    <property type="evidence" value="ECO:0007669"/>
    <property type="project" value="InterPro"/>
</dbReference>
<evidence type="ECO:0000313" key="3">
    <source>
        <dbReference type="Proteomes" id="UP000320776"/>
    </source>
</evidence>
<evidence type="ECO:0008006" key="4">
    <source>
        <dbReference type="Google" id="ProtNLM"/>
    </source>
</evidence>
<reference evidence="2 3" key="1">
    <citation type="submission" date="2019-02" db="EMBL/GenBank/DDBJ databases">
        <title>Closed genome of Sporomusa termitida DSM 4440.</title>
        <authorList>
            <person name="Poehlein A."/>
            <person name="Daniel R."/>
        </authorList>
    </citation>
    <scope>NUCLEOTIDE SEQUENCE [LARGE SCALE GENOMIC DNA]</scope>
    <source>
        <strain evidence="2 3">DSM 4440</strain>
    </source>
</reference>
<dbReference type="KEGG" id="sted:SPTER_40690"/>
<dbReference type="Gene3D" id="3.40.50.12500">
    <property type="match status" value="1"/>
</dbReference>
<name>A0A517DZ43_9FIRM</name>
<evidence type="ECO:0000313" key="2">
    <source>
        <dbReference type="EMBL" id="QDR82640.1"/>
    </source>
</evidence>
<dbReference type="RefSeq" id="WP_144352012.1">
    <property type="nucleotide sequence ID" value="NZ_CP036259.1"/>
</dbReference>
<dbReference type="InterPro" id="IPR015942">
    <property type="entry name" value="Asp/Glu/hydantoin_racemase"/>
</dbReference>
<dbReference type="OrthoDB" id="978447at2"/>
<sequence length="224" mass="24396">MRIALVYTSTTPELIELVEKEVRQLLPAATEVISNQDPSILAEVREAGYVTAPPAARLVGMYMKAVGDGADAILNVCSSVGEVADAAQDIGKYTGIPIVRVDEDMCREAVRQGVRIGVMATLPTTLAPTKNTIYRVAREMNRPVELVDVLVDGAFGLDQEQFKELMTKYAQEICDQVDVILFAQGSMAYCEQYIQQQCGKPVLSSPRFGAVALKEALIKKGLLK</sequence>
<accession>A0A517DZ43</accession>
<dbReference type="AlphaFoldDB" id="A0A517DZ43"/>
<dbReference type="Pfam" id="PF01177">
    <property type="entry name" value="Asp_Glu_race"/>
    <property type="match status" value="1"/>
</dbReference>
<evidence type="ECO:0000256" key="1">
    <source>
        <dbReference type="ARBA" id="ARBA00038414"/>
    </source>
</evidence>
<gene>
    <name evidence="2" type="ORF">SPTER_40690</name>
</gene>
<dbReference type="InterPro" id="IPR053714">
    <property type="entry name" value="Iso_Racemase_Enz_sf"/>
</dbReference>
<dbReference type="Proteomes" id="UP000320776">
    <property type="component" value="Chromosome"/>
</dbReference>
<protein>
    <recommendedName>
        <fullName evidence="4">Hydantoin racemase</fullName>
    </recommendedName>
</protein>